<dbReference type="AlphaFoldDB" id="A0A6C0P388"/>
<keyword evidence="3" id="KW-1185">Reference proteome</keyword>
<reference evidence="2 3" key="1">
    <citation type="submission" date="2020-02" db="EMBL/GenBank/DDBJ databases">
        <title>Paenibacillus sp. nov., isolated from rhizosphere soil of tomato.</title>
        <authorList>
            <person name="Weon H.-Y."/>
            <person name="Lee S.A."/>
        </authorList>
    </citation>
    <scope>NUCLEOTIDE SEQUENCE [LARGE SCALE GENOMIC DNA]</scope>
    <source>
        <strain evidence="2 3">14171R-81</strain>
    </source>
</reference>
<dbReference type="Proteomes" id="UP000479114">
    <property type="component" value="Chromosome"/>
</dbReference>
<feature type="domain" description="DNA ligase D polymerase" evidence="1">
    <location>
        <begin position="32"/>
        <end position="278"/>
    </location>
</feature>
<dbReference type="Gene3D" id="3.90.920.10">
    <property type="entry name" value="DNA primase, PRIM domain"/>
    <property type="match status" value="1"/>
</dbReference>
<name>A0A6C0P388_9BACL</name>
<dbReference type="KEGG" id="prz:GZH47_20855"/>
<organism evidence="2 3">
    <name type="scientific">Paenibacillus rhizovicinus</name>
    <dbReference type="NCBI Taxonomy" id="2704463"/>
    <lineage>
        <taxon>Bacteria</taxon>
        <taxon>Bacillati</taxon>
        <taxon>Bacillota</taxon>
        <taxon>Bacilli</taxon>
        <taxon>Bacillales</taxon>
        <taxon>Paenibacillaceae</taxon>
        <taxon>Paenibacillus</taxon>
    </lineage>
</organism>
<dbReference type="Pfam" id="PF21686">
    <property type="entry name" value="LigD_Prim-Pol"/>
    <property type="match status" value="1"/>
</dbReference>
<gene>
    <name evidence="2" type="ORF">GZH47_20855</name>
</gene>
<protein>
    <submittedName>
        <fullName evidence="2">DNA polymerase domain-containing protein</fullName>
    </submittedName>
</protein>
<dbReference type="EMBL" id="CP048286">
    <property type="protein sequence ID" value="QHW33004.1"/>
    <property type="molecule type" value="Genomic_DNA"/>
</dbReference>
<dbReference type="PANTHER" id="PTHR42705">
    <property type="entry name" value="BIFUNCTIONAL NON-HOMOLOGOUS END JOINING PROTEIN LIGD"/>
    <property type="match status" value="1"/>
</dbReference>
<dbReference type="PANTHER" id="PTHR42705:SF2">
    <property type="entry name" value="BIFUNCTIONAL NON-HOMOLOGOUS END JOINING PROTEIN LIGD"/>
    <property type="match status" value="1"/>
</dbReference>
<dbReference type="RefSeq" id="WP_162642868.1">
    <property type="nucleotide sequence ID" value="NZ_CP048286.1"/>
</dbReference>
<evidence type="ECO:0000259" key="1">
    <source>
        <dbReference type="Pfam" id="PF21686"/>
    </source>
</evidence>
<sequence>MSRAVKGTIVVEGQELTISNPEKLLWPEMGITKAVFLQRLAALSPWLLKHCQDRLLTTIRYPDGVNGKSFYQKNCPTPAPDFVETVPSESIDYVKLTSLPVLLWLGNLACLEYHASFDRISDPVRPTEWVIDLDPSLEEEPRIMEAALLTGDLLQSLGISSTPKTSGATGVQIIVPLVKDLSFDELRRIGEFVGAYLADKHPKLFTVERLKKHRGDLIYVDYLQHYQGKTIIAPYSPRARAGASVSTPLHWDEVRRGAAIADFNLLNIEERLIREGDLLDQVPAQTLRPILSFIGKGQAKS</sequence>
<dbReference type="NCBIfam" id="TIGR02778">
    <property type="entry name" value="ligD_pol"/>
    <property type="match status" value="1"/>
</dbReference>
<evidence type="ECO:0000313" key="2">
    <source>
        <dbReference type="EMBL" id="QHW33004.1"/>
    </source>
</evidence>
<dbReference type="InterPro" id="IPR014145">
    <property type="entry name" value="LigD_pol_dom"/>
</dbReference>
<accession>A0A6C0P388</accession>
<dbReference type="InterPro" id="IPR052171">
    <property type="entry name" value="NHEJ_LigD"/>
</dbReference>
<dbReference type="CDD" id="cd04861">
    <property type="entry name" value="LigD_Pol_like"/>
    <property type="match status" value="1"/>
</dbReference>
<proteinExistence type="predicted"/>
<evidence type="ECO:0000313" key="3">
    <source>
        <dbReference type="Proteomes" id="UP000479114"/>
    </source>
</evidence>